<feature type="compositionally biased region" description="Low complexity" evidence="1">
    <location>
        <begin position="190"/>
        <end position="212"/>
    </location>
</feature>
<keyword evidence="3" id="KW-1185">Reference proteome</keyword>
<dbReference type="InterPro" id="IPR032675">
    <property type="entry name" value="LRR_dom_sf"/>
</dbReference>
<organism evidence="2 3">
    <name type="scientific">Mycoemilia scoparia</name>
    <dbReference type="NCBI Taxonomy" id="417184"/>
    <lineage>
        <taxon>Eukaryota</taxon>
        <taxon>Fungi</taxon>
        <taxon>Fungi incertae sedis</taxon>
        <taxon>Zoopagomycota</taxon>
        <taxon>Kickxellomycotina</taxon>
        <taxon>Kickxellomycetes</taxon>
        <taxon>Kickxellales</taxon>
        <taxon>Kickxellaceae</taxon>
        <taxon>Mycoemilia</taxon>
    </lineage>
</organism>
<name>A0A9W7ZMC4_9FUNG</name>
<comment type="caution">
    <text evidence="2">The sequence shown here is derived from an EMBL/GenBank/DDBJ whole genome shotgun (WGS) entry which is preliminary data.</text>
</comment>
<dbReference type="AlphaFoldDB" id="A0A9W7ZMC4"/>
<evidence type="ECO:0000313" key="2">
    <source>
        <dbReference type="EMBL" id="KAJ1912478.1"/>
    </source>
</evidence>
<gene>
    <name evidence="2" type="ORF">H4219_005585</name>
</gene>
<accession>A0A9W7ZMC4</accession>
<dbReference type="Gene3D" id="3.80.10.10">
    <property type="entry name" value="Ribonuclease Inhibitor"/>
    <property type="match status" value="1"/>
</dbReference>
<dbReference type="Proteomes" id="UP001150538">
    <property type="component" value="Unassembled WGS sequence"/>
</dbReference>
<reference evidence="2" key="1">
    <citation type="submission" date="2022-07" db="EMBL/GenBank/DDBJ databases">
        <title>Phylogenomic reconstructions and comparative analyses of Kickxellomycotina fungi.</title>
        <authorList>
            <person name="Reynolds N.K."/>
            <person name="Stajich J.E."/>
            <person name="Barry K."/>
            <person name="Grigoriev I.V."/>
            <person name="Crous P."/>
            <person name="Smith M.E."/>
        </authorList>
    </citation>
    <scope>NUCLEOTIDE SEQUENCE</scope>
    <source>
        <strain evidence="2">NBRC 100468</strain>
    </source>
</reference>
<protein>
    <submittedName>
        <fullName evidence="2">Uncharacterized protein</fullName>
    </submittedName>
</protein>
<dbReference type="EMBL" id="JANBPU010000341">
    <property type="protein sequence ID" value="KAJ1912478.1"/>
    <property type="molecule type" value="Genomic_DNA"/>
</dbReference>
<evidence type="ECO:0000256" key="1">
    <source>
        <dbReference type="SAM" id="MobiDB-lite"/>
    </source>
</evidence>
<proteinExistence type="predicted"/>
<sequence>MKLLSSDIRLSICRYLHRSRDLLSLYNLSLISLEWKRTVDKYKAETIIHIEPLDPANLPFMVPNIDSDNLHMVTEKIVMIPPYDSTLPTNLMRHFPNLKEIEIRCSSDNVSSFQQFLKLDHHRHVEKLVINAYKLDIPDGIFAEPGRPRYYNNLKTLEVTNTNGPILIFKILDYFRNLETLYIPPYFNSCSSSSNSSNSSSSSSSGISSSNSDAATGTTMISEFLFENSRSFSNRVYPKLKSINFPISLLSEIATQEVGGLEKLGAVFPNLESFALECGPVFPKVPNEQQTMNMYKSLEFMISGLKKLKYLSLTIINQSIVDTIDQKCSNLETLSLHLSHIISPNEIAATLRKLMGSSSKVMEKLINIDISPHYSIESDIWNDTLFVKPGKDINNNSDEEALTPTNLIDINKNNTIKSFSSFRIKFSPRILYLLRKFPLLEEVDINIDNFSNIQTLAATASSASGSNNNSITLKSVLILTLYILKEYNVEELVTFVRMFPNVRVVNMRFGIMSDMLEHLKIQFPNTIFLSCW</sequence>
<evidence type="ECO:0000313" key="3">
    <source>
        <dbReference type="Proteomes" id="UP001150538"/>
    </source>
</evidence>
<feature type="region of interest" description="Disordered" evidence="1">
    <location>
        <begin position="190"/>
        <end position="213"/>
    </location>
</feature>